<comment type="caution">
    <text evidence="2">The sequence shown here is derived from an EMBL/GenBank/DDBJ whole genome shotgun (WGS) entry which is preliminary data.</text>
</comment>
<evidence type="ECO:0000313" key="2">
    <source>
        <dbReference type="EMBL" id="KAG8391457.1"/>
    </source>
</evidence>
<dbReference type="InterPro" id="IPR025659">
    <property type="entry name" value="Tubby-like_C"/>
</dbReference>
<gene>
    <name evidence="2" type="ORF">BUALT_Bualt01G0189800</name>
</gene>
<proteinExistence type="inferred from homology"/>
<name>A0AAV6YGU6_9LAMI</name>
<dbReference type="InterPro" id="IPR007612">
    <property type="entry name" value="LOR"/>
</dbReference>
<dbReference type="PANTHER" id="PTHR31087">
    <property type="match status" value="1"/>
</dbReference>
<dbReference type="Proteomes" id="UP000826271">
    <property type="component" value="Unassembled WGS sequence"/>
</dbReference>
<protein>
    <submittedName>
        <fullName evidence="2">Uncharacterized protein</fullName>
    </submittedName>
</protein>
<keyword evidence="3" id="KW-1185">Reference proteome</keyword>
<dbReference type="Pfam" id="PF04525">
    <property type="entry name" value="LOR"/>
    <property type="match status" value="1"/>
</dbReference>
<dbReference type="InterPro" id="IPR038595">
    <property type="entry name" value="LOR_sf"/>
</dbReference>
<dbReference type="AlphaFoldDB" id="A0AAV6YGU6"/>
<dbReference type="Gene3D" id="2.40.160.200">
    <property type="entry name" value="LURP1-related"/>
    <property type="match status" value="1"/>
</dbReference>
<sequence length="183" mass="21047">MFVPEVRHFVPTISIVGDDFCYPYLVDLVVKKNTGFLGTHIDVLDDNGILLLQVDGSFWHLKKKRTMHNSIGLPIITMRRKGETSDDSDLLYTIQKTRCFQLKTELKVFLASNLTGEICDFRVIGSYVSHSCKVYKGDTLITEVKERFKLESLRKERFEARIYPGVDYAFIMSLLVILNEIDS</sequence>
<comment type="similarity">
    <text evidence="1">Belongs to the LOR family.</text>
</comment>
<dbReference type="SUPFAM" id="SSF54518">
    <property type="entry name" value="Tubby C-terminal domain-like"/>
    <property type="match status" value="1"/>
</dbReference>
<dbReference type="EMBL" id="WHWC01000001">
    <property type="protein sequence ID" value="KAG8391457.1"/>
    <property type="molecule type" value="Genomic_DNA"/>
</dbReference>
<evidence type="ECO:0000256" key="1">
    <source>
        <dbReference type="ARBA" id="ARBA00005437"/>
    </source>
</evidence>
<accession>A0AAV6YGU6</accession>
<organism evidence="2 3">
    <name type="scientific">Buddleja alternifolia</name>
    <dbReference type="NCBI Taxonomy" id="168488"/>
    <lineage>
        <taxon>Eukaryota</taxon>
        <taxon>Viridiplantae</taxon>
        <taxon>Streptophyta</taxon>
        <taxon>Embryophyta</taxon>
        <taxon>Tracheophyta</taxon>
        <taxon>Spermatophyta</taxon>
        <taxon>Magnoliopsida</taxon>
        <taxon>eudicotyledons</taxon>
        <taxon>Gunneridae</taxon>
        <taxon>Pentapetalae</taxon>
        <taxon>asterids</taxon>
        <taxon>lamiids</taxon>
        <taxon>Lamiales</taxon>
        <taxon>Scrophulariaceae</taxon>
        <taxon>Buddlejeae</taxon>
        <taxon>Buddleja</taxon>
    </lineage>
</organism>
<evidence type="ECO:0000313" key="3">
    <source>
        <dbReference type="Proteomes" id="UP000826271"/>
    </source>
</evidence>
<reference evidence="2" key="1">
    <citation type="submission" date="2019-10" db="EMBL/GenBank/DDBJ databases">
        <authorList>
            <person name="Zhang R."/>
            <person name="Pan Y."/>
            <person name="Wang J."/>
            <person name="Ma R."/>
            <person name="Yu S."/>
        </authorList>
    </citation>
    <scope>NUCLEOTIDE SEQUENCE</scope>
    <source>
        <strain evidence="2">LA-IB0</strain>
        <tissue evidence="2">Leaf</tissue>
    </source>
</reference>
<dbReference type="PANTHER" id="PTHR31087:SF17">
    <property type="entry name" value="PROTEIN LURP-ONE-RELATED 14-RELATED"/>
    <property type="match status" value="1"/>
</dbReference>